<name>A0A927CXI1_9BACI</name>
<keyword evidence="3" id="KW-1185">Reference proteome</keyword>
<dbReference type="Proteomes" id="UP000602076">
    <property type="component" value="Unassembled WGS sequence"/>
</dbReference>
<feature type="coiled-coil region" evidence="1">
    <location>
        <begin position="18"/>
        <end position="49"/>
    </location>
</feature>
<dbReference type="AlphaFoldDB" id="A0A927CXI1"/>
<dbReference type="RefSeq" id="WP_190998999.1">
    <property type="nucleotide sequence ID" value="NZ_JACXSI010000034.1"/>
</dbReference>
<evidence type="ECO:0000313" key="3">
    <source>
        <dbReference type="Proteomes" id="UP000602076"/>
    </source>
</evidence>
<dbReference type="Gene3D" id="6.10.140.1110">
    <property type="match status" value="1"/>
</dbReference>
<keyword evidence="1" id="KW-0175">Coiled coil</keyword>
<dbReference type="Pfam" id="PF11068">
    <property type="entry name" value="YlqD"/>
    <property type="match status" value="1"/>
</dbReference>
<proteinExistence type="predicted"/>
<sequence length="128" mass="14942">MRILQTVNVNQVLTENSKNQLINQYAEQSAQLQKEIEQLKFEMKKLAKTKKIQPVSLQSHFERELNNRAEKLKLLAFKLEQLERLPIGSELKEREVQSIVDVEVGDDWKELTKVKTIVVKDGKVTEIR</sequence>
<dbReference type="EMBL" id="JACXSI010000034">
    <property type="protein sequence ID" value="MBD3109468.1"/>
    <property type="molecule type" value="Genomic_DNA"/>
</dbReference>
<evidence type="ECO:0000256" key="1">
    <source>
        <dbReference type="SAM" id="Coils"/>
    </source>
</evidence>
<evidence type="ECO:0000313" key="2">
    <source>
        <dbReference type="EMBL" id="MBD3109468.1"/>
    </source>
</evidence>
<gene>
    <name evidence="2" type="ORF">IEO70_14055</name>
</gene>
<reference evidence="2" key="1">
    <citation type="submission" date="2020-09" db="EMBL/GenBank/DDBJ databases">
        <title>Bacillus faecalis sp. nov., a moderately halophilic bacterium isolated from cow faeces.</title>
        <authorList>
            <person name="Jiang L."/>
            <person name="Lee J."/>
        </authorList>
    </citation>
    <scope>NUCLEOTIDE SEQUENCE</scope>
    <source>
        <strain evidence="2">AGMB 02131</strain>
    </source>
</reference>
<organism evidence="2 3">
    <name type="scientific">Peribacillus faecalis</name>
    <dbReference type="NCBI Taxonomy" id="2772559"/>
    <lineage>
        <taxon>Bacteria</taxon>
        <taxon>Bacillati</taxon>
        <taxon>Bacillota</taxon>
        <taxon>Bacilli</taxon>
        <taxon>Bacillales</taxon>
        <taxon>Bacillaceae</taxon>
        <taxon>Peribacillus</taxon>
    </lineage>
</organism>
<comment type="caution">
    <text evidence="2">The sequence shown here is derived from an EMBL/GenBank/DDBJ whole genome shotgun (WGS) entry which is preliminary data.</text>
</comment>
<accession>A0A927CXI1</accession>
<protein>
    <submittedName>
        <fullName evidence="2">YlqD family protein</fullName>
    </submittedName>
</protein>
<dbReference type="InterPro" id="IPR021297">
    <property type="entry name" value="YlqD"/>
</dbReference>